<name>A0ABS0RI13_9ACTN</name>
<accession>A0ABS0RI13</accession>
<evidence type="ECO:0000313" key="2">
    <source>
        <dbReference type="Proteomes" id="UP000638849"/>
    </source>
</evidence>
<organism evidence="1 2">
    <name type="scientific">Streptomyces javensis</name>
    <dbReference type="NCBI Taxonomy" id="114698"/>
    <lineage>
        <taxon>Bacteria</taxon>
        <taxon>Bacillati</taxon>
        <taxon>Actinomycetota</taxon>
        <taxon>Actinomycetes</taxon>
        <taxon>Kitasatosporales</taxon>
        <taxon>Streptomycetaceae</taxon>
        <taxon>Streptomyces</taxon>
        <taxon>Streptomyces violaceusniger group</taxon>
    </lineage>
</organism>
<evidence type="ECO:0000313" key="1">
    <source>
        <dbReference type="EMBL" id="MBI0317057.1"/>
    </source>
</evidence>
<dbReference type="EMBL" id="JAEEAQ010000364">
    <property type="protein sequence ID" value="MBI0317057.1"/>
    <property type="molecule type" value="Genomic_DNA"/>
</dbReference>
<gene>
    <name evidence="1" type="ORF">JBF12_29555</name>
</gene>
<sequence>MSSTERRMPPHHSTPAYAAARSVPWLPTARDSLANALEDLTRALGGTIRTL</sequence>
<proteinExistence type="predicted"/>
<protein>
    <submittedName>
        <fullName evidence="1">Uncharacterized protein</fullName>
    </submittedName>
</protein>
<dbReference type="Proteomes" id="UP000638849">
    <property type="component" value="Unassembled WGS sequence"/>
</dbReference>
<keyword evidence="2" id="KW-1185">Reference proteome</keyword>
<dbReference type="RefSeq" id="WP_198279824.1">
    <property type="nucleotide sequence ID" value="NZ_BAAAIF010000086.1"/>
</dbReference>
<comment type="caution">
    <text evidence="1">The sequence shown here is derived from an EMBL/GenBank/DDBJ whole genome shotgun (WGS) entry which is preliminary data.</text>
</comment>
<reference evidence="1 2" key="1">
    <citation type="submission" date="2020-12" db="EMBL/GenBank/DDBJ databases">
        <authorList>
            <person name="Kusuma A.B."/>
            <person name="Nouioui I."/>
            <person name="Goodfellow M."/>
        </authorList>
    </citation>
    <scope>NUCLEOTIDE SEQUENCE [LARGE SCALE GENOMIC DNA]</scope>
    <source>
        <strain evidence="1 2">DSM 41764</strain>
    </source>
</reference>